<evidence type="ECO:0000256" key="4">
    <source>
        <dbReference type="ARBA" id="ARBA00022989"/>
    </source>
</evidence>
<protein>
    <submittedName>
        <fullName evidence="7">TspO/MBR family protein</fullName>
    </submittedName>
</protein>
<comment type="subcellular location">
    <subcellularLocation>
        <location evidence="1">Membrane</location>
        <topology evidence="1">Multi-pass membrane protein</topology>
    </subcellularLocation>
</comment>
<evidence type="ECO:0000256" key="1">
    <source>
        <dbReference type="ARBA" id="ARBA00004141"/>
    </source>
</evidence>
<dbReference type="Pfam" id="PF03073">
    <property type="entry name" value="TspO_MBR"/>
    <property type="match status" value="1"/>
</dbReference>
<evidence type="ECO:0000256" key="2">
    <source>
        <dbReference type="ARBA" id="ARBA00007524"/>
    </source>
</evidence>
<organism evidence="7 8">
    <name type="scientific">Gordonia amicalis</name>
    <dbReference type="NCBI Taxonomy" id="89053"/>
    <lineage>
        <taxon>Bacteria</taxon>
        <taxon>Bacillati</taxon>
        <taxon>Actinomycetota</taxon>
        <taxon>Actinomycetes</taxon>
        <taxon>Mycobacteriales</taxon>
        <taxon>Gordoniaceae</taxon>
        <taxon>Gordonia</taxon>
    </lineage>
</organism>
<proteinExistence type="inferred from homology"/>
<comment type="similarity">
    <text evidence="2">Belongs to the TspO/BZRP family.</text>
</comment>
<dbReference type="FunFam" id="1.20.1260.100:FF:000001">
    <property type="entry name" value="translocator protein 2"/>
    <property type="match status" value="1"/>
</dbReference>
<dbReference type="Gene3D" id="1.20.1260.100">
    <property type="entry name" value="TspO/MBR protein"/>
    <property type="match status" value="1"/>
</dbReference>
<gene>
    <name evidence="7" type="ORF">R3Q15_03535</name>
</gene>
<feature type="transmembrane region" description="Helical" evidence="6">
    <location>
        <begin position="44"/>
        <end position="66"/>
    </location>
</feature>
<dbReference type="InterPro" id="IPR038330">
    <property type="entry name" value="TspO/MBR-related_sf"/>
</dbReference>
<evidence type="ECO:0000256" key="3">
    <source>
        <dbReference type="ARBA" id="ARBA00022692"/>
    </source>
</evidence>
<accession>A0AAE4U9N8</accession>
<dbReference type="InterPro" id="IPR004307">
    <property type="entry name" value="TspO_MBR"/>
</dbReference>
<feature type="transmembrane region" description="Helical" evidence="6">
    <location>
        <begin position="143"/>
        <end position="165"/>
    </location>
</feature>
<feature type="transmembrane region" description="Helical" evidence="6">
    <location>
        <begin position="112"/>
        <end position="131"/>
    </location>
</feature>
<comment type="caution">
    <text evidence="7">The sequence shown here is derived from an EMBL/GenBank/DDBJ whole genome shotgun (WGS) entry which is preliminary data.</text>
</comment>
<dbReference type="PANTHER" id="PTHR10057">
    <property type="entry name" value="PERIPHERAL-TYPE BENZODIAZEPINE RECEPTOR"/>
    <property type="match status" value="1"/>
</dbReference>
<reference evidence="7" key="1">
    <citation type="submission" date="2023-10" db="EMBL/GenBank/DDBJ databases">
        <title>Development of a sustainable strategy for remediation of hydrocarbon-contaminated territories based on the waste exchange concept.</title>
        <authorList>
            <person name="Krivoruchko A."/>
        </authorList>
    </citation>
    <scope>NUCLEOTIDE SEQUENCE</scope>
    <source>
        <strain evidence="7">IEGM 1279</strain>
    </source>
</reference>
<sequence length="174" mass="17937">MRISTLTGTSLATAAAGAIGSIVTRPAVETWYPRLKKPSFVPPAWVFPVAWTALYTDIAVTSAVAIDGLDESAAGATTGDAKNDTKQACLAALGANLALNGAWSWIYFGKGALGTASVAAAVLTVSSAYLARRTGAVNAPAGAALAAYPAWCAFATVLSTSTWWLNRDRRLASR</sequence>
<evidence type="ECO:0000313" key="8">
    <source>
        <dbReference type="Proteomes" id="UP001185922"/>
    </source>
</evidence>
<dbReference type="CDD" id="cd15904">
    <property type="entry name" value="TSPO_MBR"/>
    <property type="match status" value="1"/>
</dbReference>
<dbReference type="EMBL" id="JAWLKH010000002">
    <property type="protein sequence ID" value="MDV6310982.1"/>
    <property type="molecule type" value="Genomic_DNA"/>
</dbReference>
<keyword evidence="4 6" id="KW-1133">Transmembrane helix</keyword>
<dbReference type="RefSeq" id="WP_159406113.1">
    <property type="nucleotide sequence ID" value="NZ_CP096596.1"/>
</dbReference>
<keyword evidence="3 6" id="KW-0812">Transmembrane</keyword>
<dbReference type="AlphaFoldDB" id="A0AAE4U9N8"/>
<evidence type="ECO:0000256" key="5">
    <source>
        <dbReference type="ARBA" id="ARBA00023136"/>
    </source>
</evidence>
<evidence type="ECO:0000256" key="6">
    <source>
        <dbReference type="SAM" id="Phobius"/>
    </source>
</evidence>
<dbReference type="Proteomes" id="UP001185922">
    <property type="component" value="Unassembled WGS sequence"/>
</dbReference>
<dbReference type="PANTHER" id="PTHR10057:SF0">
    <property type="entry name" value="TRANSLOCATOR PROTEIN"/>
    <property type="match status" value="1"/>
</dbReference>
<dbReference type="GO" id="GO:0033013">
    <property type="term" value="P:tetrapyrrole metabolic process"/>
    <property type="evidence" value="ECO:0007669"/>
    <property type="project" value="UniProtKB-ARBA"/>
</dbReference>
<name>A0AAE4U9N8_9ACTN</name>
<evidence type="ECO:0000313" key="7">
    <source>
        <dbReference type="EMBL" id="MDV6310982.1"/>
    </source>
</evidence>
<dbReference type="GO" id="GO:0016020">
    <property type="term" value="C:membrane"/>
    <property type="evidence" value="ECO:0007669"/>
    <property type="project" value="UniProtKB-SubCell"/>
</dbReference>
<keyword evidence="5 6" id="KW-0472">Membrane</keyword>